<comment type="caution">
    <text evidence="6">The sequence shown here is derived from an EMBL/GenBank/DDBJ whole genome shotgun (WGS) entry which is preliminary data.</text>
</comment>
<dbReference type="InterPro" id="IPR050613">
    <property type="entry name" value="Sec_Metabolite_Reg"/>
</dbReference>
<dbReference type="InterPro" id="IPR001138">
    <property type="entry name" value="Zn2Cys6_DnaBD"/>
</dbReference>
<evidence type="ECO:0000256" key="4">
    <source>
        <dbReference type="SAM" id="MobiDB-lite"/>
    </source>
</evidence>
<evidence type="ECO:0000313" key="7">
    <source>
        <dbReference type="Proteomes" id="UP001628179"/>
    </source>
</evidence>
<feature type="region of interest" description="Disordered" evidence="4">
    <location>
        <begin position="1"/>
        <end position="32"/>
    </location>
</feature>
<dbReference type="SUPFAM" id="SSF57701">
    <property type="entry name" value="Zn2/Cys6 DNA-binding domain"/>
    <property type="match status" value="1"/>
</dbReference>
<dbReference type="InterPro" id="IPR036864">
    <property type="entry name" value="Zn2-C6_fun-type_DNA-bd_sf"/>
</dbReference>
<feature type="compositionally biased region" description="Basic and acidic residues" evidence="4">
    <location>
        <begin position="1"/>
        <end position="21"/>
    </location>
</feature>
<feature type="region of interest" description="Disordered" evidence="4">
    <location>
        <begin position="115"/>
        <end position="168"/>
    </location>
</feature>
<evidence type="ECO:0000256" key="2">
    <source>
        <dbReference type="ARBA" id="ARBA00022723"/>
    </source>
</evidence>
<sequence length="739" mass="81682">MSETDAHNPPFGHDHGNERPRPPPNRRRDKPQLSCNLCRRRKYRARCDRQQPCNTCLSRGLASSCAYSPDVHPPGTHGMPASTAAGRMSSANPRGTVQGRIQELERLVVALMQQQQLQHGPAESPSLTIQPAPTPPDPRVRGRLTLPAPTTPRPRTPEHAALSPSTELGRISPDGVSYVGGSHWAAVLDSIAELKDHFDRELDGSQGLATAEELSANSPVTGPMLLYGSPKRVTQEEILASVPPRAVVDRLISKYFNALDMAPALLHSGRFLRQYEKFWHDPSAAPIVWVGLLFTMMCLATQAQPAGTAEMPTMVKSFRERAVQCLVLGGYTKAGPFVLETLILYLTVEHYLCEDAEFGVYLLLGVIVQLAMRMGYHRDPRHFSGIRPFDGEMRRRVWATIYHVDLGISAQMGLPRMIKERQVDTEPPRNLLDSDLDEAASQLPPSRPDTEVTPMLYVLAKNRVASIAGAICDLITDIPPCTYDEVMRIDQRLQQTRLSLPPSLAWRPLAQSITCSSQVILQRLWLEINLLGLQITLHKRYCLGPDRHGEPHPYSKNACLTAAVKMLEFQALVDDETQPDGQLHHVRWRVSSLINHHFLLATSVLCSLIRDGNGSSDETLNTPTGGGTIRQLLEKSLNVWQHSSASSKEAKKAAKALRVVLQTQDPDSYPPETPFSQASEPEMAGIGSDFSTAFSAQGYPSDMGFPFPFGSMPFDDLQAETGGSANIAFLEADSERFYY</sequence>
<keyword evidence="3" id="KW-0539">Nucleus</keyword>
<dbReference type="PROSITE" id="PS50048">
    <property type="entry name" value="ZN2_CY6_FUNGAL_2"/>
    <property type="match status" value="1"/>
</dbReference>
<dbReference type="RefSeq" id="XP_070919975.1">
    <property type="nucleotide sequence ID" value="XM_071063874.1"/>
</dbReference>
<dbReference type="CDD" id="cd12148">
    <property type="entry name" value="fungal_TF_MHR"/>
    <property type="match status" value="1"/>
</dbReference>
<dbReference type="SMART" id="SM00906">
    <property type="entry name" value="Fungal_trans"/>
    <property type="match status" value="1"/>
</dbReference>
<evidence type="ECO:0000256" key="1">
    <source>
        <dbReference type="ARBA" id="ARBA00004123"/>
    </source>
</evidence>
<dbReference type="InterPro" id="IPR007219">
    <property type="entry name" value="XnlR_reg_dom"/>
</dbReference>
<name>A0ABQ0GKH3_9PEZI</name>
<protein>
    <submittedName>
        <fullName evidence="6">Pyrrolocin cluster transcription factor fsdR</fullName>
    </submittedName>
</protein>
<dbReference type="EMBL" id="BAAFSV010000004">
    <property type="protein sequence ID" value="GAB1318244.1"/>
    <property type="molecule type" value="Genomic_DNA"/>
</dbReference>
<gene>
    <name evidence="6" type="ORF">MFIFM68171_08454</name>
</gene>
<organism evidence="6 7">
    <name type="scientific">Madurella fahalii</name>
    <dbReference type="NCBI Taxonomy" id="1157608"/>
    <lineage>
        <taxon>Eukaryota</taxon>
        <taxon>Fungi</taxon>
        <taxon>Dikarya</taxon>
        <taxon>Ascomycota</taxon>
        <taxon>Pezizomycotina</taxon>
        <taxon>Sordariomycetes</taxon>
        <taxon>Sordariomycetidae</taxon>
        <taxon>Sordariales</taxon>
        <taxon>Sordariales incertae sedis</taxon>
        <taxon>Madurella</taxon>
    </lineage>
</organism>
<evidence type="ECO:0000313" key="6">
    <source>
        <dbReference type="EMBL" id="GAB1318244.1"/>
    </source>
</evidence>
<feature type="region of interest" description="Disordered" evidence="4">
    <location>
        <begin position="76"/>
        <end position="96"/>
    </location>
</feature>
<reference evidence="6 7" key="1">
    <citation type="submission" date="2024-09" db="EMBL/GenBank/DDBJ databases">
        <title>Itraconazole resistance in Madurella fahalii resulting from another homologue of gene encoding cytochrome P450 14-alpha sterol demethylase (CYP51).</title>
        <authorList>
            <person name="Yoshioka I."/>
            <person name="Fahal A.H."/>
            <person name="Kaneko S."/>
            <person name="Yaguchi T."/>
        </authorList>
    </citation>
    <scope>NUCLEOTIDE SEQUENCE [LARGE SCALE GENOMIC DNA]</scope>
    <source>
        <strain evidence="6 7">IFM 68171</strain>
    </source>
</reference>
<evidence type="ECO:0000259" key="5">
    <source>
        <dbReference type="PROSITE" id="PS50048"/>
    </source>
</evidence>
<feature type="region of interest" description="Disordered" evidence="4">
    <location>
        <begin position="428"/>
        <end position="447"/>
    </location>
</feature>
<dbReference type="Pfam" id="PF04082">
    <property type="entry name" value="Fungal_trans"/>
    <property type="match status" value="1"/>
</dbReference>
<comment type="subcellular location">
    <subcellularLocation>
        <location evidence="1">Nucleus</location>
    </subcellularLocation>
</comment>
<dbReference type="GeneID" id="98179197"/>
<feature type="domain" description="Zn(2)-C6 fungal-type" evidence="5">
    <location>
        <begin position="34"/>
        <end position="67"/>
    </location>
</feature>
<evidence type="ECO:0000256" key="3">
    <source>
        <dbReference type="ARBA" id="ARBA00023242"/>
    </source>
</evidence>
<accession>A0ABQ0GKH3</accession>
<dbReference type="PANTHER" id="PTHR31001">
    <property type="entry name" value="UNCHARACTERIZED TRANSCRIPTIONAL REGULATORY PROTEIN"/>
    <property type="match status" value="1"/>
</dbReference>
<keyword evidence="7" id="KW-1185">Reference proteome</keyword>
<dbReference type="Proteomes" id="UP001628179">
    <property type="component" value="Unassembled WGS sequence"/>
</dbReference>
<dbReference type="Gene3D" id="4.10.240.10">
    <property type="entry name" value="Zn(2)-C6 fungal-type DNA-binding domain"/>
    <property type="match status" value="1"/>
</dbReference>
<proteinExistence type="predicted"/>
<dbReference type="PANTHER" id="PTHR31001:SF74">
    <property type="entry name" value="ZN(II)2CYS6 TRANSCRIPTION FACTOR (EUROFUNG)"/>
    <property type="match status" value="1"/>
</dbReference>
<keyword evidence="2" id="KW-0479">Metal-binding</keyword>